<dbReference type="CDD" id="cd01285">
    <property type="entry name" value="nucleoside_deaminase"/>
    <property type="match status" value="1"/>
</dbReference>
<evidence type="ECO:0000313" key="2">
    <source>
        <dbReference type="EMBL" id="QDU89522.1"/>
    </source>
</evidence>
<proteinExistence type="predicted"/>
<keyword evidence="2" id="KW-0378">Hydrolase</keyword>
<dbReference type="InterPro" id="IPR002125">
    <property type="entry name" value="CMP_dCMP_dom"/>
</dbReference>
<feature type="domain" description="CMP/dCMP-type deaminase" evidence="1">
    <location>
        <begin position="5"/>
        <end position="120"/>
    </location>
</feature>
<dbReference type="PROSITE" id="PS51747">
    <property type="entry name" value="CYT_DCMP_DEAMINASES_2"/>
    <property type="match status" value="1"/>
</dbReference>
<dbReference type="Proteomes" id="UP000317429">
    <property type="component" value="Chromosome"/>
</dbReference>
<keyword evidence="3" id="KW-1185">Reference proteome</keyword>
<accession>A0A518DDH0</accession>
<dbReference type="EC" id="3.5.4.3" evidence="2"/>
<dbReference type="PANTHER" id="PTHR11079:SF161">
    <property type="entry name" value="CMP_DCMP-TYPE DEAMINASE DOMAIN-CONTAINING PROTEIN"/>
    <property type="match status" value="1"/>
</dbReference>
<dbReference type="RefSeq" id="WP_145286240.1">
    <property type="nucleotide sequence ID" value="NZ_CP036291.1"/>
</dbReference>
<dbReference type="Gene3D" id="3.40.140.10">
    <property type="entry name" value="Cytidine Deaminase, domain 2"/>
    <property type="match status" value="1"/>
</dbReference>
<dbReference type="PANTHER" id="PTHR11079">
    <property type="entry name" value="CYTOSINE DEAMINASE FAMILY MEMBER"/>
    <property type="match status" value="1"/>
</dbReference>
<dbReference type="InterPro" id="IPR016193">
    <property type="entry name" value="Cytidine_deaminase-like"/>
</dbReference>
<dbReference type="GO" id="GO:0006152">
    <property type="term" value="P:purine nucleoside catabolic process"/>
    <property type="evidence" value="ECO:0007669"/>
    <property type="project" value="TreeGrafter"/>
</dbReference>
<evidence type="ECO:0000313" key="3">
    <source>
        <dbReference type="Proteomes" id="UP000317429"/>
    </source>
</evidence>
<dbReference type="AlphaFoldDB" id="A0A518DDH0"/>
<name>A0A518DDH0_9BACT</name>
<dbReference type="Pfam" id="PF00383">
    <property type="entry name" value="dCMP_cyt_deam_1"/>
    <property type="match status" value="1"/>
</dbReference>
<dbReference type="KEGG" id="pnd:Pla175_29140"/>
<dbReference type="GO" id="GO:0047974">
    <property type="term" value="F:guanosine deaminase activity"/>
    <property type="evidence" value="ECO:0007669"/>
    <property type="project" value="TreeGrafter"/>
</dbReference>
<evidence type="ECO:0000259" key="1">
    <source>
        <dbReference type="PROSITE" id="PS51747"/>
    </source>
</evidence>
<organism evidence="2 3">
    <name type="scientific">Pirellulimonas nuda</name>
    <dbReference type="NCBI Taxonomy" id="2528009"/>
    <lineage>
        <taxon>Bacteria</taxon>
        <taxon>Pseudomonadati</taxon>
        <taxon>Planctomycetota</taxon>
        <taxon>Planctomycetia</taxon>
        <taxon>Pirellulales</taxon>
        <taxon>Lacipirellulaceae</taxon>
        <taxon>Pirellulimonas</taxon>
    </lineage>
</organism>
<dbReference type="EMBL" id="CP036291">
    <property type="protein sequence ID" value="QDU89522.1"/>
    <property type="molecule type" value="Genomic_DNA"/>
</dbReference>
<dbReference type="GO" id="GO:0008892">
    <property type="term" value="F:guanine deaminase activity"/>
    <property type="evidence" value="ECO:0007669"/>
    <property type="project" value="UniProtKB-EC"/>
</dbReference>
<dbReference type="OrthoDB" id="9802676at2"/>
<dbReference type="SUPFAM" id="SSF53927">
    <property type="entry name" value="Cytidine deaminase-like"/>
    <property type="match status" value="1"/>
</dbReference>
<protein>
    <submittedName>
        <fullName evidence="2">Guanine deaminase</fullName>
        <ecNumber evidence="2">3.5.4.3</ecNumber>
    </submittedName>
</protein>
<sequence length="174" mass="19561">MNTPDDATHRERMAALLKFTSTSLATDYPSPFGASIYDLQSGEFVAQAYDTVIERCDPTDHAEMNAVRLATRKLRRLSLAGHILYSTCEPCPMCMSACIWAELDVVVFGASTLEDANRYWPQASDLTPEELAGRMRRSPKCVVVPHVERSGCQALFARCDQARRDRRLELPPHR</sequence>
<gene>
    <name evidence="2" type="primary">guaD_1</name>
    <name evidence="2" type="ORF">Pla175_29140</name>
</gene>
<reference evidence="2 3" key="1">
    <citation type="submission" date="2019-02" db="EMBL/GenBank/DDBJ databases">
        <title>Deep-cultivation of Planctomycetes and their phenomic and genomic characterization uncovers novel biology.</title>
        <authorList>
            <person name="Wiegand S."/>
            <person name="Jogler M."/>
            <person name="Boedeker C."/>
            <person name="Pinto D."/>
            <person name="Vollmers J."/>
            <person name="Rivas-Marin E."/>
            <person name="Kohn T."/>
            <person name="Peeters S.H."/>
            <person name="Heuer A."/>
            <person name="Rast P."/>
            <person name="Oberbeckmann S."/>
            <person name="Bunk B."/>
            <person name="Jeske O."/>
            <person name="Meyerdierks A."/>
            <person name="Storesund J.E."/>
            <person name="Kallscheuer N."/>
            <person name="Luecker S."/>
            <person name="Lage O.M."/>
            <person name="Pohl T."/>
            <person name="Merkel B.J."/>
            <person name="Hornburger P."/>
            <person name="Mueller R.-W."/>
            <person name="Bruemmer F."/>
            <person name="Labrenz M."/>
            <person name="Spormann A.M."/>
            <person name="Op den Camp H."/>
            <person name="Overmann J."/>
            <person name="Amann R."/>
            <person name="Jetten M.S.M."/>
            <person name="Mascher T."/>
            <person name="Medema M.H."/>
            <person name="Devos D.P."/>
            <person name="Kaster A.-K."/>
            <person name="Ovreas L."/>
            <person name="Rohde M."/>
            <person name="Galperin M.Y."/>
            <person name="Jogler C."/>
        </authorList>
    </citation>
    <scope>NUCLEOTIDE SEQUENCE [LARGE SCALE GENOMIC DNA]</scope>
    <source>
        <strain evidence="2 3">Pla175</strain>
    </source>
</reference>